<feature type="compositionally biased region" description="Acidic residues" evidence="1">
    <location>
        <begin position="126"/>
        <end position="135"/>
    </location>
</feature>
<accession>A0A8J6ND02</accession>
<comment type="caution">
    <text evidence="3">The sequence shown here is derived from an EMBL/GenBank/DDBJ whole genome shotgun (WGS) entry which is preliminary data.</text>
</comment>
<reference evidence="3 4" key="1">
    <citation type="submission" date="2020-08" db="EMBL/GenBank/DDBJ databases">
        <title>Bridging the membrane lipid divide: bacteria of the FCB group superphylum have the potential to synthesize archaeal ether lipids.</title>
        <authorList>
            <person name="Villanueva L."/>
            <person name="Von Meijenfeldt F.A.B."/>
            <person name="Westbye A.B."/>
            <person name="Yadav S."/>
            <person name="Hopmans E.C."/>
            <person name="Dutilh B.E."/>
            <person name="Sinninghe Damste J.S."/>
        </authorList>
    </citation>
    <scope>NUCLEOTIDE SEQUENCE [LARGE SCALE GENOMIC DNA]</scope>
    <source>
        <strain evidence="3">NIOZ-UU47</strain>
    </source>
</reference>
<feature type="compositionally biased region" description="Basic and acidic residues" evidence="1">
    <location>
        <begin position="116"/>
        <end position="125"/>
    </location>
</feature>
<feature type="domain" description="Putative regulatory protein FmdB zinc ribbon" evidence="2">
    <location>
        <begin position="1"/>
        <end position="42"/>
    </location>
</feature>
<feature type="compositionally biased region" description="Basic residues" evidence="1">
    <location>
        <begin position="139"/>
        <end position="149"/>
    </location>
</feature>
<organism evidence="3 4">
    <name type="scientific">Candidatus Desulfobia pelagia</name>
    <dbReference type="NCBI Taxonomy" id="2841692"/>
    <lineage>
        <taxon>Bacteria</taxon>
        <taxon>Pseudomonadati</taxon>
        <taxon>Thermodesulfobacteriota</taxon>
        <taxon>Desulfobulbia</taxon>
        <taxon>Desulfobulbales</taxon>
        <taxon>Desulfobulbaceae</taxon>
        <taxon>Candidatus Desulfobia</taxon>
    </lineage>
</organism>
<dbReference type="PANTHER" id="PTHR34404">
    <property type="entry name" value="REGULATORY PROTEIN, FMDB FAMILY"/>
    <property type="match status" value="1"/>
</dbReference>
<evidence type="ECO:0000256" key="1">
    <source>
        <dbReference type="SAM" id="MobiDB-lite"/>
    </source>
</evidence>
<protein>
    <submittedName>
        <fullName evidence="3">Zinc ribbon domain-containing protein</fullName>
    </submittedName>
</protein>
<gene>
    <name evidence="3" type="ORF">H8E41_00630</name>
</gene>
<evidence type="ECO:0000313" key="4">
    <source>
        <dbReference type="Proteomes" id="UP000614424"/>
    </source>
</evidence>
<feature type="region of interest" description="Disordered" evidence="1">
    <location>
        <begin position="116"/>
        <end position="159"/>
    </location>
</feature>
<dbReference type="Proteomes" id="UP000614424">
    <property type="component" value="Unassembled WGS sequence"/>
</dbReference>
<dbReference type="PANTHER" id="PTHR34404:SF3">
    <property type="entry name" value="REGULATORY PROTEIN, FMDB FAMILY"/>
    <property type="match status" value="1"/>
</dbReference>
<evidence type="ECO:0000259" key="2">
    <source>
        <dbReference type="SMART" id="SM00834"/>
    </source>
</evidence>
<dbReference type="Pfam" id="PF09723">
    <property type="entry name" value="Zn_ribbon_8"/>
    <property type="match status" value="1"/>
</dbReference>
<dbReference type="NCBIfam" id="TIGR02605">
    <property type="entry name" value="CxxC_CxxC_SSSS"/>
    <property type="match status" value="1"/>
</dbReference>
<name>A0A8J6ND02_9BACT</name>
<dbReference type="EMBL" id="JACNJZ010000029">
    <property type="protein sequence ID" value="MBC8316378.1"/>
    <property type="molecule type" value="Genomic_DNA"/>
</dbReference>
<dbReference type="InterPro" id="IPR013429">
    <property type="entry name" value="Regulatory_FmdB_Zinc_ribbon"/>
</dbReference>
<evidence type="ECO:0000313" key="3">
    <source>
        <dbReference type="EMBL" id="MBC8316378.1"/>
    </source>
</evidence>
<proteinExistence type="predicted"/>
<dbReference type="SMART" id="SM00834">
    <property type="entry name" value="CxxC_CXXC_SSSS"/>
    <property type="match status" value="1"/>
</dbReference>
<sequence>MPIYEFYCSECNTLFNFFSRRINTTKQPLCPKCNQTLQRQMSTFATIGKATESSDDFPLDIDESQMEKVLAGLAGEAGNINEDDPRQMANLMRKFSDQTGLSLGDGMEEALARMEAGEDPDKIEQEMGDILENEDPFGKKTKKSTKRSRPLIDETLYEL</sequence>
<dbReference type="AlphaFoldDB" id="A0A8J6ND02"/>